<dbReference type="OrthoDB" id="4974788at2"/>
<evidence type="ECO:0000256" key="8">
    <source>
        <dbReference type="SAM" id="MobiDB-lite"/>
    </source>
</evidence>
<dbReference type="GO" id="GO:0005886">
    <property type="term" value="C:plasma membrane"/>
    <property type="evidence" value="ECO:0007669"/>
    <property type="project" value="UniProtKB-SubCell"/>
</dbReference>
<feature type="compositionally biased region" description="Low complexity" evidence="8">
    <location>
        <begin position="556"/>
        <end position="576"/>
    </location>
</feature>
<evidence type="ECO:0000313" key="11">
    <source>
        <dbReference type="Proteomes" id="UP000070678"/>
    </source>
</evidence>
<gene>
    <name evidence="10" type="ORF">SORDD15_00657</name>
</gene>
<dbReference type="PANTHER" id="PTHR30294">
    <property type="entry name" value="MEMBRANE COMPONENT OF ABC TRANSPORTER YHHJ-RELATED"/>
    <property type="match status" value="1"/>
</dbReference>
<keyword evidence="6 9" id="KW-0472">Membrane</keyword>
<feature type="coiled-coil region" evidence="7">
    <location>
        <begin position="793"/>
        <end position="820"/>
    </location>
</feature>
<dbReference type="NCBIfam" id="TIGR03929">
    <property type="entry name" value="T7_esaA_Nterm"/>
    <property type="match status" value="1"/>
</dbReference>
<accession>A0A139NZJ3</accession>
<proteinExistence type="inferred from homology"/>
<dbReference type="PANTHER" id="PTHR30294:SF29">
    <property type="entry name" value="MULTIDRUG ABC TRANSPORTER PERMEASE YBHS-RELATED"/>
    <property type="match status" value="1"/>
</dbReference>
<dbReference type="RefSeq" id="WP_061414360.1">
    <property type="nucleotide sequence ID" value="NZ_KQ969521.1"/>
</dbReference>
<feature type="transmembrane region" description="Helical" evidence="9">
    <location>
        <begin position="1050"/>
        <end position="1072"/>
    </location>
</feature>
<keyword evidence="4 9" id="KW-0812">Transmembrane</keyword>
<keyword evidence="5 9" id="KW-1133">Transmembrane helix</keyword>
<keyword evidence="3" id="KW-1003">Cell membrane</keyword>
<keyword evidence="7" id="KW-0175">Coiled coil</keyword>
<name>A0A139NZJ3_STROR</name>
<evidence type="ECO:0000313" key="10">
    <source>
        <dbReference type="EMBL" id="KXT81452.1"/>
    </source>
</evidence>
<protein>
    <submittedName>
        <fullName evidence="10">Phage infection protein</fullName>
    </submittedName>
</protein>
<feature type="transmembrane region" description="Helical" evidence="9">
    <location>
        <begin position="996"/>
        <end position="1016"/>
    </location>
</feature>
<dbReference type="PATRIC" id="fig|1303.78.peg.709"/>
<dbReference type="InterPro" id="IPR023838">
    <property type="entry name" value="T7SS_EsaA"/>
</dbReference>
<evidence type="ECO:0000256" key="6">
    <source>
        <dbReference type="ARBA" id="ARBA00023136"/>
    </source>
</evidence>
<feature type="coiled-coil region" evidence="7">
    <location>
        <begin position="313"/>
        <end position="340"/>
    </location>
</feature>
<evidence type="ECO:0000256" key="2">
    <source>
        <dbReference type="ARBA" id="ARBA00008338"/>
    </source>
</evidence>
<evidence type="ECO:0000256" key="4">
    <source>
        <dbReference type="ARBA" id="ARBA00022692"/>
    </source>
</evidence>
<evidence type="ECO:0000256" key="3">
    <source>
        <dbReference type="ARBA" id="ARBA00022475"/>
    </source>
</evidence>
<feature type="transmembrane region" description="Helical" evidence="9">
    <location>
        <begin position="893"/>
        <end position="912"/>
    </location>
</feature>
<dbReference type="AlphaFoldDB" id="A0A139NZJ3"/>
<evidence type="ECO:0000256" key="1">
    <source>
        <dbReference type="ARBA" id="ARBA00004651"/>
    </source>
</evidence>
<organism evidence="10 11">
    <name type="scientific">Streptococcus oralis</name>
    <dbReference type="NCBI Taxonomy" id="1303"/>
    <lineage>
        <taxon>Bacteria</taxon>
        <taxon>Bacillati</taxon>
        <taxon>Bacillota</taxon>
        <taxon>Bacilli</taxon>
        <taxon>Lactobacillales</taxon>
        <taxon>Streptococcaceae</taxon>
        <taxon>Streptococcus</taxon>
    </lineage>
</organism>
<dbReference type="Proteomes" id="UP000070678">
    <property type="component" value="Unassembled WGS sequence"/>
</dbReference>
<feature type="region of interest" description="Disordered" evidence="8">
    <location>
        <begin position="548"/>
        <end position="576"/>
    </location>
</feature>
<comment type="similarity">
    <text evidence="2">Belongs to the EsaA family.</text>
</comment>
<comment type="caution">
    <text evidence="10">The sequence shown here is derived from an EMBL/GenBank/DDBJ whole genome shotgun (WGS) entry which is preliminary data.</text>
</comment>
<feature type="transmembrane region" description="Helical" evidence="9">
    <location>
        <begin position="939"/>
        <end position="963"/>
    </location>
</feature>
<feature type="transmembrane region" description="Helical" evidence="9">
    <location>
        <begin position="969"/>
        <end position="989"/>
    </location>
</feature>
<evidence type="ECO:0000256" key="5">
    <source>
        <dbReference type="ARBA" id="ARBA00022989"/>
    </source>
</evidence>
<evidence type="ECO:0000256" key="7">
    <source>
        <dbReference type="SAM" id="Coils"/>
    </source>
</evidence>
<reference evidence="10 11" key="1">
    <citation type="submission" date="2016-01" db="EMBL/GenBank/DDBJ databases">
        <title>Highly variable Streptococcus oralis are common among viridans streptococci isolated from primates.</title>
        <authorList>
            <person name="Denapaite D."/>
            <person name="Rieger M."/>
            <person name="Koendgen S."/>
            <person name="Brueckner R."/>
            <person name="Ochigava I."/>
            <person name="Kappeler P."/>
            <person name="Maetz-Rensing K."/>
            <person name="Leendertz F."/>
            <person name="Hakenbeck R."/>
        </authorList>
    </citation>
    <scope>NUCLEOTIDE SEQUENCE [LARGE SCALE GENOMIC DNA]</scope>
    <source>
        <strain evidence="10 11">DD15</strain>
    </source>
</reference>
<sequence>MNKKVLFSLGMLLLFVTMIVSFFAVVKPTPISRTNSDSSVQQAPIKVAVVNEDTGKVYNGQPVNIANTLVNSFIAKNNYKVEVVSRSIAENGLKNETYQLMIILPSKFSEEALAIESTSPVQAKFQYQIQSSDQLTVKQAEQAVVAFKELFNKDLINIYFTSIIGNLKTAQGQVADVVTNEHESLTSFNSKLVDPLAQYSQQFNGLGSSPNNLLSSYLSFNKTLLNTNDAFKSIISVDKTYEGTIKEIDDQQKKWDSSLDTREKSLANYDNDFSKLSVKEQLTRLTAINTQVTEKLSEPAIWKETTDTASSYNQDITKLLESLKKNNKEIDDTLSNYDTKIREAVESSLAKNSSAIDGANKTLGSYIQSLNTSMENQITSKWPGVYYDDAAIDNLSLSDTDKQHLKNISAFIQWYSKKTGKDLPTLQATTLENEEFSQLKNDIKSKSTTKRELTLPSFEGKISKLTLTVPSGYYLKESNYGFSDLGGGSYQVSIPSEASPGMTISYTLGIKNENDLNLLSPVLVKYQLDTTEDVKVIKEDAPYVEKDKIENETVHSAPVSPATSVTSSSSTSDGQKPTEIITITKTITTTKINQTEKKVLNRHYEMQDIISNWEYNPTKLTQAIYKDVEAYLQLSGLVTAFYGLDLSKNTYSDYTFVPAEGSLASLANNDDLKTIVTNLIKATTVEALKSDLKISDKKLTDIQSRLANTEKLTSNIGQLRTTTNDLMTQLSQLIEQTKLVDKTITDKPSFVVTEKVDNTNMVTVSMDMNRDLGTLMSASKTLMDNTKANQAVSETIQATMTQLTNDVNTLEKDGKSLSERVSELKKIMSSEYGSNEEFLKNFSTVLSNTKTGNTKNEAVYEYLSNPVDASKIGNVVSAATNSPSQTNRQDERSGLLIILVSYLVSLVVAYLFQHADKEELQRLISLKDRLSWRNSSGPMFFLSVISVAAGSIIAIVSGVKLAFSVSQLSWFVVLLVLVSLMMTYGLNILMDKLKSLGFLISISLLLLYIISATQLFDEYYVNSAPILTALSPLTYLEGAVKLFINQQNGVVQSVMVIVVLTIALGLGNTFLYRQVKDSK</sequence>
<dbReference type="InterPro" id="IPR051449">
    <property type="entry name" value="ABC-2_transporter_component"/>
</dbReference>
<comment type="subcellular location">
    <subcellularLocation>
        <location evidence="1">Cell membrane</location>
        <topology evidence="1">Multi-pass membrane protein</topology>
    </subcellularLocation>
</comment>
<dbReference type="EMBL" id="LQNX01000043">
    <property type="protein sequence ID" value="KXT81452.1"/>
    <property type="molecule type" value="Genomic_DNA"/>
</dbReference>
<evidence type="ECO:0000256" key="9">
    <source>
        <dbReference type="SAM" id="Phobius"/>
    </source>
</evidence>